<proteinExistence type="predicted"/>
<feature type="domain" description="CHK kinase-like" evidence="1">
    <location>
        <begin position="122"/>
        <end position="322"/>
    </location>
</feature>
<dbReference type="RefSeq" id="XP_003243922.1">
    <property type="nucleotide sequence ID" value="XM_003243874.3"/>
</dbReference>
<dbReference type="PANTHER" id="PTHR11012:SF8">
    <property type="entry name" value="JUVENILE HORMONE-INDUCIBLE PROTEIN 26"/>
    <property type="match status" value="1"/>
</dbReference>
<evidence type="ECO:0000313" key="2">
    <source>
        <dbReference type="EnsemblMetazoa" id="XP_003243923.1"/>
    </source>
</evidence>
<dbReference type="InterPro" id="IPR011009">
    <property type="entry name" value="Kinase-like_dom_sf"/>
</dbReference>
<dbReference type="RefSeq" id="XP_016659186.1">
    <property type="nucleotide sequence ID" value="XM_016803697.1"/>
</dbReference>
<evidence type="ECO:0000259" key="1">
    <source>
        <dbReference type="SMART" id="SM00587"/>
    </source>
</evidence>
<dbReference type="EnsemblMetazoa" id="XM_029488389.1">
    <property type="protein sequence ID" value="XP_029344249.1"/>
    <property type="gene ID" value="LOC100575224"/>
</dbReference>
<dbReference type="EnsemblMetazoa" id="XM_003243874.4">
    <property type="protein sequence ID" value="XP_003243922.1"/>
    <property type="gene ID" value="LOC100575224"/>
</dbReference>
<dbReference type="SUPFAM" id="SSF56112">
    <property type="entry name" value="Protein kinase-like (PK-like)"/>
    <property type="match status" value="1"/>
</dbReference>
<dbReference type="InterPro" id="IPR015897">
    <property type="entry name" value="CHK_kinase-like"/>
</dbReference>
<dbReference type="GeneID" id="100575224"/>
<dbReference type="InterPro" id="IPR004119">
    <property type="entry name" value="EcKL"/>
</dbReference>
<dbReference type="AlphaFoldDB" id="A0A8R2A7G5"/>
<dbReference type="Pfam" id="PF02958">
    <property type="entry name" value="EcKL"/>
    <property type="match status" value="1"/>
</dbReference>
<protein>
    <recommendedName>
        <fullName evidence="1">CHK kinase-like domain-containing protein</fullName>
    </recommendedName>
</protein>
<dbReference type="EnsemblMetazoa" id="XM_016803697.2">
    <property type="protein sequence ID" value="XP_016659186.1"/>
    <property type="gene ID" value="LOC100575224"/>
</dbReference>
<dbReference type="EnsemblMetazoa" id="XM_003243875.4">
    <property type="protein sequence ID" value="XP_003243923.1"/>
    <property type="gene ID" value="LOC100575224"/>
</dbReference>
<dbReference type="Proteomes" id="UP000007819">
    <property type="component" value="Chromosome A1"/>
</dbReference>
<dbReference type="Gene3D" id="3.90.1200.10">
    <property type="match status" value="1"/>
</dbReference>
<organism evidence="2 3">
    <name type="scientific">Acyrthosiphon pisum</name>
    <name type="common">Pea aphid</name>
    <dbReference type="NCBI Taxonomy" id="7029"/>
    <lineage>
        <taxon>Eukaryota</taxon>
        <taxon>Metazoa</taxon>
        <taxon>Ecdysozoa</taxon>
        <taxon>Arthropoda</taxon>
        <taxon>Hexapoda</taxon>
        <taxon>Insecta</taxon>
        <taxon>Pterygota</taxon>
        <taxon>Neoptera</taxon>
        <taxon>Paraneoptera</taxon>
        <taxon>Hemiptera</taxon>
        <taxon>Sternorrhyncha</taxon>
        <taxon>Aphidomorpha</taxon>
        <taxon>Aphidoidea</taxon>
        <taxon>Aphididae</taxon>
        <taxon>Macrosiphini</taxon>
        <taxon>Acyrthosiphon</taxon>
    </lineage>
</organism>
<evidence type="ECO:0000313" key="3">
    <source>
        <dbReference type="Proteomes" id="UP000007819"/>
    </source>
</evidence>
<dbReference type="EnsemblMetazoa" id="XM_029488388.1">
    <property type="protein sequence ID" value="XP_029344248.1"/>
    <property type="gene ID" value="LOC100575224"/>
</dbReference>
<accession>A0A8R2A7G5</accession>
<reference evidence="3" key="1">
    <citation type="submission" date="2010-06" db="EMBL/GenBank/DDBJ databases">
        <authorList>
            <person name="Jiang H."/>
            <person name="Abraham K."/>
            <person name="Ali S."/>
            <person name="Alsbrooks S.L."/>
            <person name="Anim B.N."/>
            <person name="Anosike U.S."/>
            <person name="Attaway T."/>
            <person name="Bandaranaike D.P."/>
            <person name="Battles P.K."/>
            <person name="Bell S.N."/>
            <person name="Bell A.V."/>
            <person name="Beltran B."/>
            <person name="Bickham C."/>
            <person name="Bustamante Y."/>
            <person name="Caleb T."/>
            <person name="Canada A."/>
            <person name="Cardenas V."/>
            <person name="Carter K."/>
            <person name="Chacko J."/>
            <person name="Chandrabose M.N."/>
            <person name="Chavez D."/>
            <person name="Chavez A."/>
            <person name="Chen L."/>
            <person name="Chu H.-S."/>
            <person name="Claassen K.J."/>
            <person name="Cockrell R."/>
            <person name="Collins M."/>
            <person name="Cooper J.A."/>
            <person name="Cree A."/>
            <person name="Curry S.M."/>
            <person name="Da Y."/>
            <person name="Dao M.D."/>
            <person name="Das B."/>
            <person name="Davila M.-L."/>
            <person name="Davy-Carroll L."/>
            <person name="Denson S."/>
            <person name="Dinh H."/>
            <person name="Ebong V.E."/>
            <person name="Edwards J.R."/>
            <person name="Egan A."/>
            <person name="El-Daye J."/>
            <person name="Escobedo L."/>
            <person name="Fernandez S."/>
            <person name="Fernando P.R."/>
            <person name="Flagg N."/>
            <person name="Forbes L.D."/>
            <person name="Fowler R.G."/>
            <person name="Fu Q."/>
            <person name="Gabisi R.A."/>
            <person name="Ganer J."/>
            <person name="Garbino Pronczuk A."/>
            <person name="Garcia R.M."/>
            <person name="Garner T."/>
            <person name="Garrett T.E."/>
            <person name="Gonzalez D.A."/>
            <person name="Hamid H."/>
            <person name="Hawkins E.S."/>
            <person name="Hirani K."/>
            <person name="Hogues M.E."/>
            <person name="Hollins B."/>
            <person name="Hsiao C.-H."/>
            <person name="Jabil R."/>
            <person name="James M.L."/>
            <person name="Jhangiani S.N."/>
            <person name="Johnson B."/>
            <person name="Johnson Q."/>
            <person name="Joshi V."/>
            <person name="Kalu J.B."/>
            <person name="Kam C."/>
            <person name="Kashfia A."/>
            <person name="Keebler J."/>
            <person name="Kisamo H."/>
            <person name="Kovar C.L."/>
            <person name="Lago L.A."/>
            <person name="Lai C.-Y."/>
            <person name="Laidlaw J."/>
            <person name="Lara F."/>
            <person name="Le T.-K."/>
            <person name="Lee S.L."/>
            <person name="Legall F.H."/>
            <person name="Lemon S.J."/>
            <person name="Lewis L.R."/>
            <person name="Li B."/>
            <person name="Liu Y."/>
            <person name="Liu Y.-S."/>
            <person name="Lopez J."/>
            <person name="Lozado R.J."/>
            <person name="Lu J."/>
            <person name="Madu R.C."/>
            <person name="Maheshwari M."/>
            <person name="Maheshwari R."/>
            <person name="Malloy K."/>
            <person name="Martinez E."/>
            <person name="Mathew T."/>
            <person name="Mercado I.C."/>
            <person name="Mercado C."/>
            <person name="Meyer B."/>
            <person name="Montgomery K."/>
            <person name="Morgan M.B."/>
            <person name="Munidasa M."/>
            <person name="Nazareth L.V."/>
            <person name="Nelson J."/>
            <person name="Ng B.M."/>
            <person name="Nguyen N.B."/>
            <person name="Nguyen P.Q."/>
            <person name="Nguyen T."/>
            <person name="Obregon M."/>
            <person name="Okwuonu G.O."/>
            <person name="Onwere C.G."/>
            <person name="Orozco G."/>
            <person name="Parra A."/>
            <person name="Patel S."/>
            <person name="Patil S."/>
            <person name="Perez A."/>
            <person name="Perez Y."/>
            <person name="Pham C."/>
            <person name="Primus E.L."/>
            <person name="Pu L.-L."/>
            <person name="Puazo M."/>
            <person name="Qin X."/>
            <person name="Quiroz J.B."/>
            <person name="Reese J."/>
            <person name="Richards S."/>
            <person name="Rives C.M."/>
            <person name="Robberts R."/>
            <person name="Ruiz S.J."/>
            <person name="Ruiz M.J."/>
            <person name="Santibanez J."/>
            <person name="Schneider B.W."/>
            <person name="Sisson I."/>
            <person name="Smith M."/>
            <person name="Sodergren E."/>
            <person name="Song X.-Z."/>
            <person name="Song B.B."/>
            <person name="Summersgill H."/>
            <person name="Thelus R."/>
            <person name="Thornton R.D."/>
            <person name="Trejos Z.Y."/>
            <person name="Usmani K."/>
            <person name="Vattathil S."/>
            <person name="Villasana D."/>
            <person name="Walker D.L."/>
            <person name="Wang S."/>
            <person name="Wang K."/>
            <person name="White C.S."/>
            <person name="Williams A.C."/>
            <person name="Williamson J."/>
            <person name="Wilson K."/>
            <person name="Woghiren I.O."/>
            <person name="Woodworth J.R."/>
            <person name="Worley K.C."/>
            <person name="Wright R.A."/>
            <person name="Wu W."/>
            <person name="Young L."/>
            <person name="Zhang L."/>
            <person name="Zhang J."/>
            <person name="Zhu Y."/>
            <person name="Muzny D.M."/>
            <person name="Weinstock G."/>
            <person name="Gibbs R.A."/>
        </authorList>
    </citation>
    <scope>NUCLEOTIDE SEQUENCE [LARGE SCALE GENOMIC DNA]</scope>
    <source>
        <strain evidence="3">LSR1</strain>
    </source>
</reference>
<keyword evidence="3" id="KW-1185">Reference proteome</keyword>
<dbReference type="EnsemblMetazoa" id="XM_029488391.1">
    <property type="protein sequence ID" value="XP_029344251.1"/>
    <property type="gene ID" value="LOC100575224"/>
</dbReference>
<dbReference type="KEGG" id="api:100575224"/>
<dbReference type="OMA" id="HTANESH"/>
<sequence length="407" mass="46767">MIESKVFGPDSLFVSFILDKWHTEPNQFCSVVLYGTMTVSDRECRNQSHPLVLKFKHLMPEKRKFCRNDQQFHNEKLFYEEIAPFLLAIDSQKDGDCPTMLSFCRYFYGRNDCGDLADRDLIVLENETVRGYRSAVTGHPLTLDFDHLVVALRTLAKFHSLSFKAKHVNRVEFNKLVAKVVETQWSPEGEWYISSKGLEGLFSNGLDTLVKSKSGYEKRAQMFRTELLMDAIKALKRVMEPDEPLSVLCHGDFGRHNLLFRYDDDGRPLDALVYDMALIRYGSPALDLSYFMYFNSDCQTRDDHWDELLDVYCDTFASVAGSAPVPDRGQLDTEMRKHAYFGLSLVSIASRILLEEQKRVDLSKLAGLTDDEVLEFWLSFGGKRANEWAADVVQHYLDMVFTDKVAS</sequence>
<dbReference type="PANTHER" id="PTHR11012">
    <property type="entry name" value="PROTEIN KINASE-LIKE DOMAIN-CONTAINING"/>
    <property type="match status" value="1"/>
</dbReference>
<dbReference type="RefSeq" id="XP_003243923.1">
    <property type="nucleotide sequence ID" value="XM_003243875.3"/>
</dbReference>
<name>A0A8R2A7G5_ACYPI</name>
<dbReference type="SMART" id="SM00587">
    <property type="entry name" value="CHK"/>
    <property type="match status" value="1"/>
</dbReference>
<reference evidence="2" key="2">
    <citation type="submission" date="2022-06" db="UniProtKB">
        <authorList>
            <consortium name="EnsemblMetazoa"/>
        </authorList>
    </citation>
    <scope>IDENTIFICATION</scope>
</reference>
<dbReference type="OrthoDB" id="190089at2759"/>